<dbReference type="OrthoDB" id="1705886at2759"/>
<accession>S8CP21</accession>
<evidence type="ECO:0000313" key="2">
    <source>
        <dbReference type="EMBL" id="EPS68460.1"/>
    </source>
</evidence>
<sequence length="59" mass="6576">MAAAMKTVLKLILLLLQLASLCTSIRLSTYGRFIVDQSGKRVKLTCVNWSAHMDLLLPE</sequence>
<dbReference type="EMBL" id="AUSU01002604">
    <property type="protein sequence ID" value="EPS68460.1"/>
    <property type="molecule type" value="Genomic_DNA"/>
</dbReference>
<dbReference type="AlphaFoldDB" id="S8CP21"/>
<name>S8CP21_9LAMI</name>
<feature type="chain" id="PRO_5004562219" evidence="1">
    <location>
        <begin position="25"/>
        <end position="59"/>
    </location>
</feature>
<feature type="non-terminal residue" evidence="2">
    <location>
        <position position="59"/>
    </location>
</feature>
<organism evidence="2 3">
    <name type="scientific">Genlisea aurea</name>
    <dbReference type="NCBI Taxonomy" id="192259"/>
    <lineage>
        <taxon>Eukaryota</taxon>
        <taxon>Viridiplantae</taxon>
        <taxon>Streptophyta</taxon>
        <taxon>Embryophyta</taxon>
        <taxon>Tracheophyta</taxon>
        <taxon>Spermatophyta</taxon>
        <taxon>Magnoliopsida</taxon>
        <taxon>eudicotyledons</taxon>
        <taxon>Gunneridae</taxon>
        <taxon>Pentapetalae</taxon>
        <taxon>asterids</taxon>
        <taxon>lamiids</taxon>
        <taxon>Lamiales</taxon>
        <taxon>Lentibulariaceae</taxon>
        <taxon>Genlisea</taxon>
    </lineage>
</organism>
<gene>
    <name evidence="2" type="ORF">M569_06309</name>
</gene>
<evidence type="ECO:0000256" key="1">
    <source>
        <dbReference type="SAM" id="SignalP"/>
    </source>
</evidence>
<dbReference type="Proteomes" id="UP000015453">
    <property type="component" value="Unassembled WGS sequence"/>
</dbReference>
<reference evidence="2 3" key="1">
    <citation type="journal article" date="2013" name="BMC Genomics">
        <title>The miniature genome of a carnivorous plant Genlisea aurea contains a low number of genes and short non-coding sequences.</title>
        <authorList>
            <person name="Leushkin E.V."/>
            <person name="Sutormin R.A."/>
            <person name="Nabieva E.R."/>
            <person name="Penin A.A."/>
            <person name="Kondrashov A.S."/>
            <person name="Logacheva M.D."/>
        </authorList>
    </citation>
    <scope>NUCLEOTIDE SEQUENCE [LARGE SCALE GENOMIC DNA]</scope>
</reference>
<comment type="caution">
    <text evidence="2">The sequence shown here is derived from an EMBL/GenBank/DDBJ whole genome shotgun (WGS) entry which is preliminary data.</text>
</comment>
<feature type="signal peptide" evidence="1">
    <location>
        <begin position="1"/>
        <end position="24"/>
    </location>
</feature>
<evidence type="ECO:0000313" key="3">
    <source>
        <dbReference type="Proteomes" id="UP000015453"/>
    </source>
</evidence>
<proteinExistence type="predicted"/>
<protein>
    <submittedName>
        <fullName evidence="2">Uncharacterized protein</fullName>
    </submittedName>
</protein>
<keyword evidence="1" id="KW-0732">Signal</keyword>
<keyword evidence="3" id="KW-1185">Reference proteome</keyword>